<reference evidence="2" key="1">
    <citation type="submission" date="2016-10" db="EMBL/GenBank/DDBJ databases">
        <authorList>
            <person name="Varghese N."/>
            <person name="Submissions S."/>
        </authorList>
    </citation>
    <scope>NUCLEOTIDE SEQUENCE [LARGE SCALE GENOMIC DNA]</scope>
    <source>
        <strain evidence="2">DSM 25575</strain>
    </source>
</reference>
<dbReference type="OrthoDB" id="893422at2"/>
<dbReference type="InterPro" id="IPR019854">
    <property type="entry name" value="Motility-assoc_prot_GldC"/>
</dbReference>
<dbReference type="Proteomes" id="UP000198769">
    <property type="component" value="Unassembled WGS sequence"/>
</dbReference>
<evidence type="ECO:0000313" key="2">
    <source>
        <dbReference type="Proteomes" id="UP000198769"/>
    </source>
</evidence>
<organism evidence="1 2">
    <name type="scientific">Chryseobacterium oleae</name>
    <dbReference type="NCBI Taxonomy" id="491207"/>
    <lineage>
        <taxon>Bacteria</taxon>
        <taxon>Pseudomonadati</taxon>
        <taxon>Bacteroidota</taxon>
        <taxon>Flavobacteriia</taxon>
        <taxon>Flavobacteriales</taxon>
        <taxon>Weeksellaceae</taxon>
        <taxon>Chryseobacterium group</taxon>
        <taxon>Chryseobacterium</taxon>
    </lineage>
</organism>
<proteinExistence type="predicted"/>
<keyword evidence="2" id="KW-1185">Reference proteome</keyword>
<dbReference type="RefSeq" id="WP_034730514.1">
    <property type="nucleotide sequence ID" value="NZ_FOVD01000001.1"/>
</dbReference>
<sequence>MRKTQITIDVELDENHIPESITWNAQDGGVEKEETKATMISVWDDKTMEALRIDLWTKEMPVDQMKMFIHQILVSLGNTYQRATGEEDVAEWLEQIADEFAIKSAIRSV</sequence>
<dbReference type="NCBIfam" id="TIGR03515">
    <property type="entry name" value="GldC"/>
    <property type="match status" value="1"/>
</dbReference>
<protein>
    <submittedName>
        <fullName evidence="1">Protein involved in gliding motility GldC</fullName>
    </submittedName>
</protein>
<gene>
    <name evidence="1" type="ORF">SAMN05421594_1004</name>
</gene>
<dbReference type="EMBL" id="FOVD01000001">
    <property type="protein sequence ID" value="SFN09844.1"/>
    <property type="molecule type" value="Genomic_DNA"/>
</dbReference>
<accession>A0A1I4W7X2</accession>
<dbReference type="AlphaFoldDB" id="A0A1I4W7X2"/>
<evidence type="ECO:0000313" key="1">
    <source>
        <dbReference type="EMBL" id="SFN09844.1"/>
    </source>
</evidence>
<dbReference type="Pfam" id="PF19937">
    <property type="entry name" value="GldC-like"/>
    <property type="match status" value="1"/>
</dbReference>
<name>A0A1I4W7X2_CHROL</name>